<protein>
    <submittedName>
        <fullName evidence="2">NADPH-dependent FMN reductase</fullName>
        <ecNumber evidence="2">1.-.-.-</ecNumber>
    </submittedName>
</protein>
<evidence type="ECO:0000313" key="3">
    <source>
        <dbReference type="Proteomes" id="UP001596004"/>
    </source>
</evidence>
<dbReference type="InterPro" id="IPR029039">
    <property type="entry name" value="Flavoprotein-like_sf"/>
</dbReference>
<dbReference type="Pfam" id="PF03358">
    <property type="entry name" value="FMN_red"/>
    <property type="match status" value="1"/>
</dbReference>
<dbReference type="InterPro" id="IPR005025">
    <property type="entry name" value="FMN_Rdtase-like_dom"/>
</dbReference>
<accession>A0ABV9CUJ0</accession>
<reference evidence="3" key="1">
    <citation type="journal article" date="2019" name="Int. J. Syst. Evol. Microbiol.">
        <title>The Global Catalogue of Microorganisms (GCM) 10K type strain sequencing project: providing services to taxonomists for standard genome sequencing and annotation.</title>
        <authorList>
            <consortium name="The Broad Institute Genomics Platform"/>
            <consortium name="The Broad Institute Genome Sequencing Center for Infectious Disease"/>
            <person name="Wu L."/>
            <person name="Ma J."/>
        </authorList>
    </citation>
    <scope>NUCLEOTIDE SEQUENCE [LARGE SCALE GENOMIC DNA]</scope>
    <source>
        <strain evidence="3">CGMCC 4.7132</strain>
    </source>
</reference>
<keyword evidence="2" id="KW-0560">Oxidoreductase</keyword>
<name>A0ABV9CUJ0_9ACTN</name>
<dbReference type="Gene3D" id="3.40.50.360">
    <property type="match status" value="1"/>
</dbReference>
<keyword evidence="3" id="KW-1185">Reference proteome</keyword>
<dbReference type="PANTHER" id="PTHR30543:SF21">
    <property type="entry name" value="NAD(P)H-DEPENDENT FMN REDUCTASE LOT6"/>
    <property type="match status" value="1"/>
</dbReference>
<dbReference type="RefSeq" id="WP_380849738.1">
    <property type="nucleotide sequence ID" value="NZ_JBHSFP010000038.1"/>
</dbReference>
<dbReference type="PANTHER" id="PTHR30543">
    <property type="entry name" value="CHROMATE REDUCTASE"/>
    <property type="match status" value="1"/>
</dbReference>
<dbReference type="EMBL" id="JBHSFP010000038">
    <property type="protein sequence ID" value="MFC4536048.1"/>
    <property type="molecule type" value="Genomic_DNA"/>
</dbReference>
<dbReference type="GO" id="GO:0016491">
    <property type="term" value="F:oxidoreductase activity"/>
    <property type="evidence" value="ECO:0007669"/>
    <property type="project" value="UniProtKB-KW"/>
</dbReference>
<sequence length="205" mass="21634">MRIVGIAGSLLSNAYVSRLLEASARELPARLELEVWDGLERVPPVEDGPLPASLEELCDRLARADGMLITAPAHSVLPPQLIHTLDWVASQHGGTVLLGKPALVVTACPRDYESMWTQTRLRRALASAGAHAWGADLAVSPMFGHFDAEGRIADPAVRARLRAALDHLRPLSLVSSAGMAAPSAVIARGPRAASQPGGARAVVRG</sequence>
<gene>
    <name evidence="2" type="ORF">ACFO60_35225</name>
</gene>
<dbReference type="SUPFAM" id="SSF52218">
    <property type="entry name" value="Flavoproteins"/>
    <property type="match status" value="1"/>
</dbReference>
<organism evidence="2 3">
    <name type="scientific">Sphaerisporangium dianthi</name>
    <dbReference type="NCBI Taxonomy" id="1436120"/>
    <lineage>
        <taxon>Bacteria</taxon>
        <taxon>Bacillati</taxon>
        <taxon>Actinomycetota</taxon>
        <taxon>Actinomycetes</taxon>
        <taxon>Streptosporangiales</taxon>
        <taxon>Streptosporangiaceae</taxon>
        <taxon>Sphaerisporangium</taxon>
    </lineage>
</organism>
<proteinExistence type="predicted"/>
<evidence type="ECO:0000313" key="2">
    <source>
        <dbReference type="EMBL" id="MFC4536048.1"/>
    </source>
</evidence>
<comment type="caution">
    <text evidence="2">The sequence shown here is derived from an EMBL/GenBank/DDBJ whole genome shotgun (WGS) entry which is preliminary data.</text>
</comment>
<dbReference type="EC" id="1.-.-.-" evidence="2"/>
<dbReference type="Proteomes" id="UP001596004">
    <property type="component" value="Unassembled WGS sequence"/>
</dbReference>
<evidence type="ECO:0000259" key="1">
    <source>
        <dbReference type="Pfam" id="PF03358"/>
    </source>
</evidence>
<dbReference type="InterPro" id="IPR050712">
    <property type="entry name" value="NAD(P)H-dep_reductase"/>
</dbReference>
<feature type="domain" description="NADPH-dependent FMN reductase-like" evidence="1">
    <location>
        <begin position="1"/>
        <end position="135"/>
    </location>
</feature>